<feature type="signal peptide" evidence="2">
    <location>
        <begin position="1"/>
        <end position="20"/>
    </location>
</feature>
<dbReference type="GO" id="GO:0038187">
    <property type="term" value="F:pattern recognition receptor activity"/>
    <property type="evidence" value="ECO:0000318"/>
    <property type="project" value="GO_Central"/>
</dbReference>
<sequence length="280" mass="31280">MVKILLFVFLCALIFIVVSSQEKVATHRDVCGELINVDKAVVIDGPFHENCILEFRTQEDRILAFSVVDGDVKEASELFTIHDGISRASPILLAGNQKILELSRKDLPSALYSTQSTASVRFTKTPSSKLLLKIQKAVSCSLNVGPETQCGRVVDEISCYCANFANKNHADHSMLCIDNNMTLVSFENRTEEEFVQRTWSTQIPFWTSLTDTRRDGTWVWEGTMTILDTGDYTHWFPGRPSSASDNEEDCMLYGGNTFLAYWGDVNCTTTLANAICEAHP</sequence>
<dbReference type="SUPFAM" id="SSF56436">
    <property type="entry name" value="C-type lectin-like"/>
    <property type="match status" value="1"/>
</dbReference>
<evidence type="ECO:0000256" key="2">
    <source>
        <dbReference type="SAM" id="SignalP"/>
    </source>
</evidence>
<dbReference type="SMART" id="SM00034">
    <property type="entry name" value="CLECT"/>
    <property type="match status" value="1"/>
</dbReference>
<dbReference type="GO" id="GO:0009897">
    <property type="term" value="C:external side of plasma membrane"/>
    <property type="evidence" value="ECO:0000318"/>
    <property type="project" value="GO_Central"/>
</dbReference>
<dbReference type="HOGENOM" id="CLU_1039224_0_0_1"/>
<feature type="domain" description="C-type lectin" evidence="3">
    <location>
        <begin position="159"/>
        <end position="267"/>
    </location>
</feature>
<dbReference type="AlphaFoldDB" id="E9FXL9"/>
<dbReference type="InterPro" id="IPR051004">
    <property type="entry name" value="DC-SIGN_domain-containing"/>
</dbReference>
<dbReference type="EMBL" id="GL732526">
    <property type="protein sequence ID" value="EFX88109.1"/>
    <property type="molecule type" value="Genomic_DNA"/>
</dbReference>
<dbReference type="Proteomes" id="UP000000305">
    <property type="component" value="Unassembled WGS sequence"/>
</dbReference>
<dbReference type="GO" id="GO:0030246">
    <property type="term" value="F:carbohydrate binding"/>
    <property type="evidence" value="ECO:0000318"/>
    <property type="project" value="GO_Central"/>
</dbReference>
<dbReference type="OrthoDB" id="418245at2759"/>
<keyword evidence="1" id="KW-1015">Disulfide bond</keyword>
<dbReference type="InParanoid" id="E9FXL9"/>
<dbReference type="Gene3D" id="3.10.100.10">
    <property type="entry name" value="Mannose-Binding Protein A, subunit A"/>
    <property type="match status" value="1"/>
</dbReference>
<accession>E9FXL9</accession>
<dbReference type="PROSITE" id="PS00615">
    <property type="entry name" value="C_TYPE_LECTIN_1"/>
    <property type="match status" value="1"/>
</dbReference>
<dbReference type="PhylomeDB" id="E9FXL9"/>
<dbReference type="PANTHER" id="PTHR22802">
    <property type="entry name" value="C-TYPE LECTIN SUPERFAMILY MEMBER"/>
    <property type="match status" value="1"/>
</dbReference>
<proteinExistence type="predicted"/>
<feature type="chain" id="PRO_5003240674" description="C-type lectin domain-containing protein" evidence="2">
    <location>
        <begin position="21"/>
        <end position="280"/>
    </location>
</feature>
<protein>
    <recommendedName>
        <fullName evidence="3">C-type lectin domain-containing protein</fullName>
    </recommendedName>
</protein>
<dbReference type="eggNOG" id="ENOG502TBGV">
    <property type="taxonomic scope" value="Eukaryota"/>
</dbReference>
<evidence type="ECO:0000256" key="1">
    <source>
        <dbReference type="ARBA" id="ARBA00023157"/>
    </source>
</evidence>
<dbReference type="PANTHER" id="PTHR22802:SF465">
    <property type="entry name" value="AT17652P-RELATED"/>
    <property type="match status" value="1"/>
</dbReference>
<dbReference type="CDD" id="cd00037">
    <property type="entry name" value="CLECT"/>
    <property type="match status" value="1"/>
</dbReference>
<evidence type="ECO:0000259" key="3">
    <source>
        <dbReference type="PROSITE" id="PS50041"/>
    </source>
</evidence>
<dbReference type="InterPro" id="IPR018378">
    <property type="entry name" value="C-type_lectin_CS"/>
</dbReference>
<organism evidence="4 5">
    <name type="scientific">Daphnia pulex</name>
    <name type="common">Water flea</name>
    <dbReference type="NCBI Taxonomy" id="6669"/>
    <lineage>
        <taxon>Eukaryota</taxon>
        <taxon>Metazoa</taxon>
        <taxon>Ecdysozoa</taxon>
        <taxon>Arthropoda</taxon>
        <taxon>Crustacea</taxon>
        <taxon>Branchiopoda</taxon>
        <taxon>Diplostraca</taxon>
        <taxon>Cladocera</taxon>
        <taxon>Anomopoda</taxon>
        <taxon>Daphniidae</taxon>
        <taxon>Daphnia</taxon>
    </lineage>
</organism>
<dbReference type="InterPro" id="IPR001304">
    <property type="entry name" value="C-type_lectin-like"/>
</dbReference>
<dbReference type="Pfam" id="PF00059">
    <property type="entry name" value="Lectin_C"/>
    <property type="match status" value="1"/>
</dbReference>
<name>E9FXL9_DAPPU</name>
<evidence type="ECO:0000313" key="4">
    <source>
        <dbReference type="EMBL" id="EFX88109.1"/>
    </source>
</evidence>
<dbReference type="GO" id="GO:0006955">
    <property type="term" value="P:immune response"/>
    <property type="evidence" value="ECO:0000318"/>
    <property type="project" value="GO_Central"/>
</dbReference>
<reference evidence="4 5" key="1">
    <citation type="journal article" date="2011" name="Science">
        <title>The ecoresponsive genome of Daphnia pulex.</title>
        <authorList>
            <person name="Colbourne J.K."/>
            <person name="Pfrender M.E."/>
            <person name="Gilbert D."/>
            <person name="Thomas W.K."/>
            <person name="Tucker A."/>
            <person name="Oakley T.H."/>
            <person name="Tokishita S."/>
            <person name="Aerts A."/>
            <person name="Arnold G.J."/>
            <person name="Basu M.K."/>
            <person name="Bauer D.J."/>
            <person name="Caceres C.E."/>
            <person name="Carmel L."/>
            <person name="Casola C."/>
            <person name="Choi J.H."/>
            <person name="Detter J.C."/>
            <person name="Dong Q."/>
            <person name="Dusheyko S."/>
            <person name="Eads B.D."/>
            <person name="Frohlich T."/>
            <person name="Geiler-Samerotte K.A."/>
            <person name="Gerlach D."/>
            <person name="Hatcher P."/>
            <person name="Jogdeo S."/>
            <person name="Krijgsveld J."/>
            <person name="Kriventseva E.V."/>
            <person name="Kultz D."/>
            <person name="Laforsch C."/>
            <person name="Lindquist E."/>
            <person name="Lopez J."/>
            <person name="Manak J.R."/>
            <person name="Muller J."/>
            <person name="Pangilinan J."/>
            <person name="Patwardhan R.P."/>
            <person name="Pitluck S."/>
            <person name="Pritham E.J."/>
            <person name="Rechtsteiner A."/>
            <person name="Rho M."/>
            <person name="Rogozin I.B."/>
            <person name="Sakarya O."/>
            <person name="Salamov A."/>
            <person name="Schaack S."/>
            <person name="Shapiro H."/>
            <person name="Shiga Y."/>
            <person name="Skalitzky C."/>
            <person name="Smith Z."/>
            <person name="Souvorov A."/>
            <person name="Sung W."/>
            <person name="Tang Z."/>
            <person name="Tsuchiya D."/>
            <person name="Tu H."/>
            <person name="Vos H."/>
            <person name="Wang M."/>
            <person name="Wolf Y.I."/>
            <person name="Yamagata H."/>
            <person name="Yamada T."/>
            <person name="Ye Y."/>
            <person name="Shaw J.R."/>
            <person name="Andrews J."/>
            <person name="Crease T.J."/>
            <person name="Tang H."/>
            <person name="Lucas S.M."/>
            <person name="Robertson H.M."/>
            <person name="Bork P."/>
            <person name="Koonin E.V."/>
            <person name="Zdobnov E.M."/>
            <person name="Grigoriev I.V."/>
            <person name="Lynch M."/>
            <person name="Boore J.L."/>
        </authorList>
    </citation>
    <scope>NUCLEOTIDE SEQUENCE [LARGE SCALE GENOMIC DNA]</scope>
</reference>
<keyword evidence="2" id="KW-0732">Signal</keyword>
<dbReference type="KEGG" id="dpx:DAPPUDRAFT_305532"/>
<keyword evidence="5" id="KW-1185">Reference proteome</keyword>
<gene>
    <name evidence="4" type="ORF">DAPPUDRAFT_305532</name>
</gene>
<evidence type="ECO:0000313" key="5">
    <source>
        <dbReference type="Proteomes" id="UP000000305"/>
    </source>
</evidence>
<dbReference type="InterPro" id="IPR016187">
    <property type="entry name" value="CTDL_fold"/>
</dbReference>
<dbReference type="InterPro" id="IPR016186">
    <property type="entry name" value="C-type_lectin-like/link_sf"/>
</dbReference>
<dbReference type="PROSITE" id="PS50041">
    <property type="entry name" value="C_TYPE_LECTIN_2"/>
    <property type="match status" value="1"/>
</dbReference>